<gene>
    <name evidence="2" type="ORF">SAY87_028656</name>
</gene>
<reference evidence="2 3" key="1">
    <citation type="journal article" date="2023" name="Hortic Res">
        <title>Pangenome of water caltrop reveals structural variations and asymmetric subgenome divergence after allopolyploidization.</title>
        <authorList>
            <person name="Zhang X."/>
            <person name="Chen Y."/>
            <person name="Wang L."/>
            <person name="Yuan Y."/>
            <person name="Fang M."/>
            <person name="Shi L."/>
            <person name="Lu R."/>
            <person name="Comes H.P."/>
            <person name="Ma Y."/>
            <person name="Chen Y."/>
            <person name="Huang G."/>
            <person name="Zhou Y."/>
            <person name="Zheng Z."/>
            <person name="Qiu Y."/>
        </authorList>
    </citation>
    <scope>NUCLEOTIDE SEQUENCE [LARGE SCALE GENOMIC DNA]</scope>
    <source>
        <tissue evidence="2">Roots</tissue>
    </source>
</reference>
<dbReference type="PANTHER" id="PTHR33431">
    <property type="entry name" value="ENABLED-LIKE PROTEIN (DUF1635)"/>
    <property type="match status" value="1"/>
</dbReference>
<dbReference type="InterPro" id="IPR012862">
    <property type="entry name" value="DUF1635"/>
</dbReference>
<dbReference type="EMBL" id="JAXIOK010000004">
    <property type="protein sequence ID" value="KAK4773637.1"/>
    <property type="molecule type" value="Genomic_DNA"/>
</dbReference>
<feature type="region of interest" description="Disordered" evidence="1">
    <location>
        <begin position="83"/>
        <end position="112"/>
    </location>
</feature>
<dbReference type="PANTHER" id="PTHR33431:SF3">
    <property type="entry name" value="ENABLED-LIKE PROTEIN (DUF1635)"/>
    <property type="match status" value="1"/>
</dbReference>
<sequence>METDRSFILPGAYCSQDKKGVEEMGHCLFCTSLELENAHFRALLERAAMERDEAHAKYQKVLLENLLLQQQMQVAAAAPAISDVSSLEDDEPRRRGEKGSPNAFNGGFSSSDGEDSIVSSPIIDAFQAPQLYLDSLLEAKKELPEKGKLLQAVVKAGPLLEMLFLAGRFPQWQHPPPLLESSEIPPVKVLSHPPRPVIRQDTLLININSSMKNNTVASFGTVSNKRGLPEGLFEFPTETMYEKVSPPL</sequence>
<evidence type="ECO:0000256" key="1">
    <source>
        <dbReference type="SAM" id="MobiDB-lite"/>
    </source>
</evidence>
<accession>A0AAN7KUE8</accession>
<keyword evidence="3" id="KW-1185">Reference proteome</keyword>
<protein>
    <submittedName>
        <fullName evidence="2">Uncharacterized protein</fullName>
    </submittedName>
</protein>
<dbReference type="Proteomes" id="UP001345219">
    <property type="component" value="Chromosome 22"/>
</dbReference>
<organism evidence="2 3">
    <name type="scientific">Trapa incisa</name>
    <dbReference type="NCBI Taxonomy" id="236973"/>
    <lineage>
        <taxon>Eukaryota</taxon>
        <taxon>Viridiplantae</taxon>
        <taxon>Streptophyta</taxon>
        <taxon>Embryophyta</taxon>
        <taxon>Tracheophyta</taxon>
        <taxon>Spermatophyta</taxon>
        <taxon>Magnoliopsida</taxon>
        <taxon>eudicotyledons</taxon>
        <taxon>Gunneridae</taxon>
        <taxon>Pentapetalae</taxon>
        <taxon>rosids</taxon>
        <taxon>malvids</taxon>
        <taxon>Myrtales</taxon>
        <taxon>Lythraceae</taxon>
        <taxon>Trapa</taxon>
    </lineage>
</organism>
<proteinExistence type="predicted"/>
<dbReference type="Pfam" id="PF07795">
    <property type="entry name" value="DUF1635"/>
    <property type="match status" value="1"/>
</dbReference>
<dbReference type="AlphaFoldDB" id="A0AAN7KUE8"/>
<evidence type="ECO:0000313" key="2">
    <source>
        <dbReference type="EMBL" id="KAK4773637.1"/>
    </source>
</evidence>
<name>A0AAN7KUE8_9MYRT</name>
<comment type="caution">
    <text evidence="2">The sequence shown here is derived from an EMBL/GenBank/DDBJ whole genome shotgun (WGS) entry which is preliminary data.</text>
</comment>
<evidence type="ECO:0000313" key="3">
    <source>
        <dbReference type="Proteomes" id="UP001345219"/>
    </source>
</evidence>